<dbReference type="PIRSF" id="PIRSF000980">
    <property type="entry name" value="RecC"/>
    <property type="match status" value="1"/>
</dbReference>
<keyword evidence="4 10" id="KW-0378">Hydrolase</keyword>
<dbReference type="InterPro" id="IPR041500">
    <property type="entry name" value="RecC_C"/>
</dbReference>
<keyword evidence="13" id="KW-1185">Reference proteome</keyword>
<organism evidence="12 13">
    <name type="scientific">[Mycobacterium] fortunisiensis</name>
    <dbReference type="NCBI Taxonomy" id="2600579"/>
    <lineage>
        <taxon>Bacteria</taxon>
        <taxon>Bacillati</taxon>
        <taxon>Actinomycetota</taxon>
        <taxon>Actinomycetes</taxon>
        <taxon>Mycobacteriales</taxon>
        <taxon>Mycobacteriaceae</taxon>
        <taxon>Mycolicibacterium</taxon>
    </lineage>
</organism>
<keyword evidence="7 10" id="KW-0067">ATP-binding</keyword>
<keyword evidence="9 10" id="KW-0234">DNA repair</keyword>
<reference evidence="12 13" key="1">
    <citation type="journal article" date="2021" name="Sci. Rep.">
        <title>Phenotypic and genomic hallmarks of a novel, potentially pathogenic rapidly growing Mycobacterium species related to the Mycobacterium fortuitum complex.</title>
        <authorList>
            <person name="Gharbi R."/>
            <person name="Khanna V."/>
            <person name="Frigui W."/>
            <person name="Mhenni B."/>
            <person name="Brosch R."/>
            <person name="Mardassi H."/>
        </authorList>
    </citation>
    <scope>NUCLEOTIDE SEQUENCE [LARGE SCALE GENOMIC DNA]</scope>
    <source>
        <strain evidence="12 13">TNTM28</strain>
    </source>
</reference>
<keyword evidence="1 10" id="KW-0540">Nuclease</keyword>
<dbReference type="RefSeq" id="WP_217155621.1">
    <property type="nucleotide sequence ID" value="NZ_VOMB01000010.1"/>
</dbReference>
<comment type="function">
    <text evidence="10">A helicase/nuclease that prepares dsDNA breaks (DSB) for recombinational DNA repair. Binds to DSBs and unwinds DNA via a highly rapid and processive ATP-dependent bidirectional helicase activity. Unwinds dsDNA until it encounters a Chi (crossover hotspot instigator) sequence from the 3' direction. Cuts ssDNA a few nucleotides 3' to the Chi site. The properties and activities of the enzyme are changed at Chi. The Chi-altered holoenzyme produces a long 3'-ssDNA overhang and facilitates RecA-binding to the ssDNA for homologous DNA recombination and repair. Holoenzyme degrades any linearized DNA that is unable to undergo homologous recombination. In the holoenzyme this subunit recognizes the wild-type Chi sequence, and when added to isolated RecB increases its ATP-dependent helicase processivity.</text>
</comment>
<evidence type="ECO:0000256" key="10">
    <source>
        <dbReference type="HAMAP-Rule" id="MF_01486"/>
    </source>
</evidence>
<evidence type="ECO:0000313" key="13">
    <source>
        <dbReference type="Proteomes" id="UP000812982"/>
    </source>
</evidence>
<evidence type="ECO:0000313" key="12">
    <source>
        <dbReference type="EMBL" id="MBU9763582.1"/>
    </source>
</evidence>
<dbReference type="Pfam" id="PF17946">
    <property type="entry name" value="RecC_C"/>
    <property type="match status" value="1"/>
</dbReference>
<dbReference type="EMBL" id="VOMB01000010">
    <property type="protein sequence ID" value="MBU9763582.1"/>
    <property type="molecule type" value="Genomic_DNA"/>
</dbReference>
<dbReference type="Pfam" id="PF04257">
    <property type="entry name" value="Exonuc_V_gamma"/>
    <property type="match status" value="1"/>
</dbReference>
<evidence type="ECO:0000256" key="3">
    <source>
        <dbReference type="ARBA" id="ARBA00022763"/>
    </source>
</evidence>
<comment type="miscellaneous">
    <text evidence="10">In the RecBCD complex, RecB has a slow 3'-5' helicase, an exonuclease activity and loads RecA onto ssDNA, RecD has a fast 5'-3' helicase activity, while RecC stimulates the ATPase and processivity of the RecB helicase and contributes to recognition of the Chi site.</text>
</comment>
<accession>A0ABS6KJ31</accession>
<gene>
    <name evidence="10 12" type="primary">recC</name>
    <name evidence="12" type="ORF">FR943_06975</name>
</gene>
<keyword evidence="8 10" id="KW-0238">DNA-binding</keyword>
<proteinExistence type="inferred from homology"/>
<keyword evidence="6 10" id="KW-0269">Exonuclease</keyword>
<comment type="similarity">
    <text evidence="10">Belongs to the RecC family.</text>
</comment>
<dbReference type="PANTHER" id="PTHR30591">
    <property type="entry name" value="RECBCD ENZYME SUBUNIT RECC"/>
    <property type="match status" value="1"/>
</dbReference>
<comment type="subunit">
    <text evidence="10">Heterotrimer of RecB, RecC and RecD. All subunits contribute to DNA-binding.</text>
</comment>
<evidence type="ECO:0000259" key="11">
    <source>
        <dbReference type="Pfam" id="PF17946"/>
    </source>
</evidence>
<evidence type="ECO:0000256" key="6">
    <source>
        <dbReference type="ARBA" id="ARBA00022839"/>
    </source>
</evidence>
<evidence type="ECO:0000256" key="2">
    <source>
        <dbReference type="ARBA" id="ARBA00022741"/>
    </source>
</evidence>
<keyword evidence="5 10" id="KW-0347">Helicase</keyword>
<dbReference type="NCBIfam" id="TIGR01450">
    <property type="entry name" value="recC"/>
    <property type="match status" value="1"/>
</dbReference>
<dbReference type="PANTHER" id="PTHR30591:SF1">
    <property type="entry name" value="RECBCD ENZYME SUBUNIT RECC"/>
    <property type="match status" value="1"/>
</dbReference>
<dbReference type="InterPro" id="IPR006697">
    <property type="entry name" value="RecC"/>
</dbReference>
<dbReference type="GO" id="GO:0008854">
    <property type="term" value="F:exodeoxyribonuclease V activity"/>
    <property type="evidence" value="ECO:0007669"/>
    <property type="project" value="UniProtKB-EC"/>
</dbReference>
<comment type="caution">
    <text evidence="12">The sequence shown here is derived from an EMBL/GenBank/DDBJ whole genome shotgun (WGS) entry which is preliminary data.</text>
</comment>
<protein>
    <recommendedName>
        <fullName evidence="10">RecBCD enzyme subunit RecC</fullName>
    </recommendedName>
    <alternativeName>
        <fullName evidence="10">Exonuclease V subunit RecC</fullName>
        <shortName evidence="10">ExoV subunit RecC</shortName>
    </alternativeName>
    <alternativeName>
        <fullName evidence="10">Helicase/nuclease RecBCD subunit RecC</fullName>
    </alternativeName>
</protein>
<dbReference type="Proteomes" id="UP000812982">
    <property type="component" value="Unassembled WGS sequence"/>
</dbReference>
<dbReference type="HAMAP" id="MF_01486">
    <property type="entry name" value="RecC"/>
    <property type="match status" value="1"/>
</dbReference>
<keyword evidence="2 10" id="KW-0547">Nucleotide-binding</keyword>
<evidence type="ECO:0000256" key="8">
    <source>
        <dbReference type="ARBA" id="ARBA00023125"/>
    </source>
</evidence>
<name>A0ABS6KJ31_9MYCO</name>
<evidence type="ECO:0000256" key="1">
    <source>
        <dbReference type="ARBA" id="ARBA00022722"/>
    </source>
</evidence>
<evidence type="ECO:0000256" key="9">
    <source>
        <dbReference type="ARBA" id="ARBA00023204"/>
    </source>
</evidence>
<evidence type="ECO:0000256" key="7">
    <source>
        <dbReference type="ARBA" id="ARBA00022840"/>
    </source>
</evidence>
<evidence type="ECO:0000256" key="5">
    <source>
        <dbReference type="ARBA" id="ARBA00022806"/>
    </source>
</evidence>
<feature type="domain" description="RecC C-terminal" evidence="11">
    <location>
        <begin position="772"/>
        <end position="999"/>
    </location>
</feature>
<keyword evidence="3 10" id="KW-0227">DNA damage</keyword>
<sequence>MALHLHRAERTDLLADGLADLLAEPPADPFARELVLVPAKGMERWLSQRLSNRLGVCAAVEFRNPRSLIAELSGTDEDDPWSADALAWPLLAVIDENLDQPWCAPVATHLGHFEMGDEHELRQGRRYAVARRLAGLFGSYARQRPQLLIDWAGLPDDLAWQAPLWQALAERIDADPPHLRHAKTLARLAESPSDLPARLSLFGHTRLPATEVELLTALATHHDLHLWLPHPSDDLWRSSPAHTGPLPRREDTSHRDVDHPLLATLGRDLRELQRALPVPDTDEYLSGTDYPETLLGWLQADLAANAVRPIGRVHRAGDRSVQVHSCHGPARQIEVLREVLLGLLADDPTLEPRDILVMCPDIETYAPLITAGFGLGDVVKGAHPAHKLRVRLADRALVQTNPLLSVAASVLTLAGGRATASEVLNLAGAAPVRARFSFTDDDLEAITAWVREANIRWGFDQEHRRPYGVDFLHNTWRFGIDRVLAGVAMSDDSHAWLGTTLPLDDVSSNRVELAGRFADFVDTLRQAVEKLHGVHPLDVWLSALSTGIEALAHSDEEWPAAQVQREFAEISEAAGAAETPMRLSDIRALLDRHLAGRPTRANFRTGTLTVCTMVPMRSVPHRVVCLVGLDDGAFPRLGAIDGDDALARDPHTGERDIRSEDRQLLLDAIGAATQTLVITYTGANEISGQPRPPAVPLAELIDALSVTTEQPPDVVTAHPLQPFDIRNVTPGALIPEGPFTFDPTALTAARAGAGQRGERPAFFADPLPAPEPADVALQDLVTFFKDPVKGFFRALEYTLPWDVDGVSDVMPVDIDALAEWTVGDRMLHDILRGMTPADAQQAEWRRGTLPPGQLGWRRAIALRDQCALLAAEALRHRNTDPQAFDVDIDLGTGRRLTGTVSPVFDDRLVSVTYSKLDGKHLLQSWIPLLALAAEHPDRDFTAVCIGRPRRGDTPRVEGLARPADPVELLADLVAIYDAGRREPLPLPVKTSYAWAAARHAGDDPEREAGFRWRSGRFPGEDEAPAHVLAWGRGAPLRRLVGLGEYSERLWLPVLQAERSVR</sequence>
<evidence type="ECO:0000256" key="4">
    <source>
        <dbReference type="ARBA" id="ARBA00022801"/>
    </source>
</evidence>